<evidence type="ECO:0000313" key="2">
    <source>
        <dbReference type="Proteomes" id="UP000053660"/>
    </source>
</evidence>
<proteinExistence type="predicted"/>
<sequence>MLRARLTNLLPQSRTVPASIYGDQLEKLAAPIREKRPRRALVHLLHDNARLHVAKETQQSLATLGWETVAHPPYSPDLAP</sequence>
<keyword evidence="2" id="KW-1185">Reference proteome</keyword>
<dbReference type="AlphaFoldDB" id="A0A0B1TBD9"/>
<name>A0A0B1TBD9_OESDE</name>
<gene>
    <name evidence="1" type="ORF">OESDEN_06979</name>
</gene>
<dbReference type="OrthoDB" id="9970333at2759"/>
<dbReference type="Gene3D" id="3.30.420.10">
    <property type="entry name" value="Ribonuclease H-like superfamily/Ribonuclease H"/>
    <property type="match status" value="1"/>
</dbReference>
<dbReference type="EMBL" id="KN550943">
    <property type="protein sequence ID" value="KHJ93117.1"/>
    <property type="molecule type" value="Genomic_DNA"/>
</dbReference>
<evidence type="ECO:0000313" key="1">
    <source>
        <dbReference type="EMBL" id="KHJ93117.1"/>
    </source>
</evidence>
<organism evidence="1 2">
    <name type="scientific">Oesophagostomum dentatum</name>
    <name type="common">Nodular worm</name>
    <dbReference type="NCBI Taxonomy" id="61180"/>
    <lineage>
        <taxon>Eukaryota</taxon>
        <taxon>Metazoa</taxon>
        <taxon>Ecdysozoa</taxon>
        <taxon>Nematoda</taxon>
        <taxon>Chromadorea</taxon>
        <taxon>Rhabditida</taxon>
        <taxon>Rhabditina</taxon>
        <taxon>Rhabditomorpha</taxon>
        <taxon>Strongyloidea</taxon>
        <taxon>Strongylidae</taxon>
        <taxon>Oesophagostomum</taxon>
    </lineage>
</organism>
<dbReference type="InterPro" id="IPR036397">
    <property type="entry name" value="RNaseH_sf"/>
</dbReference>
<reference evidence="1 2" key="1">
    <citation type="submission" date="2014-03" db="EMBL/GenBank/DDBJ databases">
        <title>Draft genome of the hookworm Oesophagostomum dentatum.</title>
        <authorList>
            <person name="Mitreva M."/>
        </authorList>
    </citation>
    <scope>NUCLEOTIDE SEQUENCE [LARGE SCALE GENOMIC DNA]</scope>
    <source>
        <strain evidence="1 2">OD-Hann</strain>
    </source>
</reference>
<dbReference type="PANTHER" id="PTHR46060:SF1">
    <property type="entry name" value="MARINER MOS1 TRANSPOSASE-LIKE PROTEIN"/>
    <property type="match status" value="1"/>
</dbReference>
<accession>A0A0B1TBD9</accession>
<dbReference type="InterPro" id="IPR052709">
    <property type="entry name" value="Transposase-MT_Hybrid"/>
</dbReference>
<dbReference type="Proteomes" id="UP000053660">
    <property type="component" value="Unassembled WGS sequence"/>
</dbReference>
<dbReference type="PANTHER" id="PTHR46060">
    <property type="entry name" value="MARINER MOS1 TRANSPOSASE-LIKE PROTEIN"/>
    <property type="match status" value="1"/>
</dbReference>
<dbReference type="GO" id="GO:0003676">
    <property type="term" value="F:nucleic acid binding"/>
    <property type="evidence" value="ECO:0007669"/>
    <property type="project" value="InterPro"/>
</dbReference>
<protein>
    <recommendedName>
        <fullName evidence="3">Tc1-like transposase DDE domain-containing protein</fullName>
    </recommendedName>
</protein>
<evidence type="ECO:0008006" key="3">
    <source>
        <dbReference type="Google" id="ProtNLM"/>
    </source>
</evidence>